<gene>
    <name evidence="2" type="ORF">F8O03_03450</name>
</gene>
<name>A0A7J5B5P4_9MICO</name>
<keyword evidence="3" id="KW-1185">Reference proteome</keyword>
<keyword evidence="2" id="KW-0413">Isomerase</keyword>
<protein>
    <submittedName>
        <fullName evidence="2">Maleylpyruvate isomerase family mycothiol-dependent enzyme</fullName>
    </submittedName>
</protein>
<dbReference type="Pfam" id="PF11716">
    <property type="entry name" value="MDMPI_N"/>
    <property type="match status" value="1"/>
</dbReference>
<feature type="domain" description="Mycothiol-dependent maleylpyruvate isomerase metal-binding" evidence="1">
    <location>
        <begin position="34"/>
        <end position="169"/>
    </location>
</feature>
<sequence>MNASDECPEGTDVFADAQAASEAHEVDGWFREVQQAQELFDATLARLQTPDLRNASLLPQWTRAHVVAHVAYNARALTRLVDWAATGTPNPMYASRAARDAEIAAGARLTATQLRRLSVGEAQGFQAAWSALPEPRWGHQVKDGRGLPLAVKQVLLLRSRELWMHLIDLDAGITTDDVPAALQRRILQEVLDTWAARDHFVSATSTDDGVSSYPWASQHCGPGVRDTDLRISGELSDLLAWSTGRSATGIVAADFQGRPLETVPAAKPWL</sequence>
<dbReference type="OrthoDB" id="5118203at2"/>
<dbReference type="InterPro" id="IPR024344">
    <property type="entry name" value="MDMPI_metal-binding"/>
</dbReference>
<dbReference type="GO" id="GO:0016853">
    <property type="term" value="F:isomerase activity"/>
    <property type="evidence" value="ECO:0007669"/>
    <property type="project" value="UniProtKB-KW"/>
</dbReference>
<dbReference type="GO" id="GO:0046872">
    <property type="term" value="F:metal ion binding"/>
    <property type="evidence" value="ECO:0007669"/>
    <property type="project" value="InterPro"/>
</dbReference>
<dbReference type="Gene3D" id="3.30.1050.20">
    <property type="match status" value="1"/>
</dbReference>
<dbReference type="InterPro" id="IPR034660">
    <property type="entry name" value="DinB/YfiT-like"/>
</dbReference>
<organism evidence="2 3">
    <name type="scientific">Pseudoclavibacter terrae</name>
    <dbReference type="NCBI Taxonomy" id="1530195"/>
    <lineage>
        <taxon>Bacteria</taxon>
        <taxon>Bacillati</taxon>
        <taxon>Actinomycetota</taxon>
        <taxon>Actinomycetes</taxon>
        <taxon>Micrococcales</taxon>
        <taxon>Microbacteriaceae</taxon>
        <taxon>Pseudoclavibacter</taxon>
    </lineage>
</organism>
<dbReference type="SUPFAM" id="SSF55718">
    <property type="entry name" value="SCP-like"/>
    <property type="match status" value="1"/>
</dbReference>
<proteinExistence type="predicted"/>
<evidence type="ECO:0000259" key="1">
    <source>
        <dbReference type="Pfam" id="PF11716"/>
    </source>
</evidence>
<keyword evidence="2" id="KW-0670">Pyruvate</keyword>
<dbReference type="Proteomes" id="UP000490386">
    <property type="component" value="Unassembled WGS sequence"/>
</dbReference>
<accession>A0A7J5B5P4</accession>
<dbReference type="RefSeq" id="WP_151422367.1">
    <property type="nucleotide sequence ID" value="NZ_WBJX01000001.1"/>
</dbReference>
<evidence type="ECO:0000313" key="2">
    <source>
        <dbReference type="EMBL" id="KAB1639404.1"/>
    </source>
</evidence>
<dbReference type="AlphaFoldDB" id="A0A7J5B5P4"/>
<dbReference type="Gene3D" id="1.20.120.450">
    <property type="entry name" value="dinb family like domain"/>
    <property type="match status" value="1"/>
</dbReference>
<reference evidence="2 3" key="1">
    <citation type="submission" date="2019-09" db="EMBL/GenBank/DDBJ databases">
        <title>Phylogeny of genus Pseudoclavibacter and closely related genus.</title>
        <authorList>
            <person name="Li Y."/>
        </authorList>
    </citation>
    <scope>NUCLEOTIDE SEQUENCE [LARGE SCALE GENOMIC DNA]</scope>
    <source>
        <strain evidence="2 3">THG-MD12</strain>
    </source>
</reference>
<evidence type="ECO:0000313" key="3">
    <source>
        <dbReference type="Proteomes" id="UP000490386"/>
    </source>
</evidence>
<dbReference type="InterPro" id="IPR017517">
    <property type="entry name" value="Maleyloyr_isom"/>
</dbReference>
<comment type="caution">
    <text evidence="2">The sequence shown here is derived from an EMBL/GenBank/DDBJ whole genome shotgun (WGS) entry which is preliminary data.</text>
</comment>
<dbReference type="SUPFAM" id="SSF109854">
    <property type="entry name" value="DinB/YfiT-like putative metalloenzymes"/>
    <property type="match status" value="1"/>
</dbReference>
<dbReference type="NCBIfam" id="TIGR03083">
    <property type="entry name" value="maleylpyruvate isomerase family mycothiol-dependent enzyme"/>
    <property type="match status" value="1"/>
</dbReference>
<dbReference type="EMBL" id="WBJX01000001">
    <property type="protein sequence ID" value="KAB1639404.1"/>
    <property type="molecule type" value="Genomic_DNA"/>
</dbReference>
<dbReference type="InterPro" id="IPR036527">
    <property type="entry name" value="SCP2_sterol-bd_dom_sf"/>
</dbReference>